<name>A0A7W2TWI9_9GAMM</name>
<gene>
    <name evidence="2" type="ORF">H2508_09070</name>
</gene>
<dbReference type="EMBL" id="JACFXU010000014">
    <property type="protein sequence ID" value="MBA6413258.1"/>
    <property type="molecule type" value="Genomic_DNA"/>
</dbReference>
<dbReference type="Pfam" id="PF05597">
    <property type="entry name" value="Phasin"/>
    <property type="match status" value="1"/>
</dbReference>
<accession>A0A7W2TWI9</accession>
<evidence type="ECO:0000313" key="3">
    <source>
        <dbReference type="Proteomes" id="UP000539350"/>
    </source>
</evidence>
<proteinExistence type="predicted"/>
<reference evidence="2 3" key="1">
    <citation type="submission" date="2020-07" db="EMBL/GenBank/DDBJ databases">
        <title>Halieaceae bacterium, F7430, whole genome shotgun sequencing project.</title>
        <authorList>
            <person name="Jiang S."/>
            <person name="Liu Z.W."/>
            <person name="Du Z.J."/>
        </authorList>
    </citation>
    <scope>NUCLEOTIDE SEQUENCE [LARGE SCALE GENOMIC DNA]</scope>
    <source>
        <strain evidence="2 3">F7430</strain>
    </source>
</reference>
<keyword evidence="3" id="KW-1185">Reference proteome</keyword>
<dbReference type="RefSeq" id="WP_182172155.1">
    <property type="nucleotide sequence ID" value="NZ_JACFXU010000014.1"/>
</dbReference>
<evidence type="ECO:0000256" key="1">
    <source>
        <dbReference type="SAM" id="MobiDB-lite"/>
    </source>
</evidence>
<feature type="region of interest" description="Disordered" evidence="1">
    <location>
        <begin position="122"/>
        <end position="162"/>
    </location>
</feature>
<evidence type="ECO:0000313" key="2">
    <source>
        <dbReference type="EMBL" id="MBA6413258.1"/>
    </source>
</evidence>
<protein>
    <submittedName>
        <fullName evidence="2">Phasin family protein</fullName>
    </submittedName>
</protein>
<feature type="compositionally biased region" description="Low complexity" evidence="1">
    <location>
        <begin position="153"/>
        <end position="162"/>
    </location>
</feature>
<dbReference type="AlphaFoldDB" id="A0A7W2TWI9"/>
<sequence length="162" mass="17466">MSDDNSKVGDKASELAKNIWLAGVGAYGRAADEAQARLEKAGVETPKLFRDLVKAGATLEEEARNAFSVGQGARNSVEERIARVRENFNLQRLSRSDELQALHEKIDRLTDKVEQLSQAIAESGGATAKKKAAPRKKAAAKKKSATRKKATAKKSSSGSQRS</sequence>
<dbReference type="Proteomes" id="UP000539350">
    <property type="component" value="Unassembled WGS sequence"/>
</dbReference>
<organism evidence="2 3">
    <name type="scientific">Sediminihaliea albiluteola</name>
    <dbReference type="NCBI Taxonomy" id="2758564"/>
    <lineage>
        <taxon>Bacteria</taxon>
        <taxon>Pseudomonadati</taxon>
        <taxon>Pseudomonadota</taxon>
        <taxon>Gammaproteobacteria</taxon>
        <taxon>Cellvibrionales</taxon>
        <taxon>Halieaceae</taxon>
        <taxon>Sediminihaliea</taxon>
    </lineage>
</organism>
<dbReference type="InterPro" id="IPR008769">
    <property type="entry name" value="PhaF_PhaI"/>
</dbReference>
<comment type="caution">
    <text evidence="2">The sequence shown here is derived from an EMBL/GenBank/DDBJ whole genome shotgun (WGS) entry which is preliminary data.</text>
</comment>
<feature type="compositionally biased region" description="Basic residues" evidence="1">
    <location>
        <begin position="128"/>
        <end position="152"/>
    </location>
</feature>